<accession>A0A3N1LI91</accession>
<feature type="signal peptide" evidence="4">
    <location>
        <begin position="1"/>
        <end position="30"/>
    </location>
</feature>
<dbReference type="InterPro" id="IPR030678">
    <property type="entry name" value="Peptide/Ni-bd"/>
</dbReference>
<dbReference type="PIRSF" id="PIRSF002741">
    <property type="entry name" value="MppA"/>
    <property type="match status" value="1"/>
</dbReference>
<dbReference type="GO" id="GO:0042884">
    <property type="term" value="P:microcin transport"/>
    <property type="evidence" value="ECO:0007669"/>
    <property type="project" value="TreeGrafter"/>
</dbReference>
<name>A0A3N1LI91_9PROT</name>
<dbReference type="EMBL" id="RJKX01000014">
    <property type="protein sequence ID" value="ROP91062.1"/>
    <property type="molecule type" value="Genomic_DNA"/>
</dbReference>
<dbReference type="CDD" id="cd08497">
    <property type="entry name" value="MbnE-like"/>
    <property type="match status" value="1"/>
</dbReference>
<dbReference type="Proteomes" id="UP000278222">
    <property type="component" value="Unassembled WGS sequence"/>
</dbReference>
<comment type="subcellular location">
    <subcellularLocation>
        <location evidence="1">Periplasm</location>
    </subcellularLocation>
</comment>
<evidence type="ECO:0000259" key="5">
    <source>
        <dbReference type="Pfam" id="PF00496"/>
    </source>
</evidence>
<feature type="domain" description="Solute-binding protein family 5" evidence="5">
    <location>
        <begin position="112"/>
        <end position="516"/>
    </location>
</feature>
<dbReference type="PANTHER" id="PTHR30290">
    <property type="entry name" value="PERIPLASMIC BINDING COMPONENT OF ABC TRANSPORTER"/>
    <property type="match status" value="1"/>
</dbReference>
<dbReference type="GO" id="GO:0043190">
    <property type="term" value="C:ATP-binding cassette (ABC) transporter complex"/>
    <property type="evidence" value="ECO:0007669"/>
    <property type="project" value="InterPro"/>
</dbReference>
<dbReference type="AlphaFoldDB" id="A0A3N1LI91"/>
<sequence length="619" mass="69500">MTMFARILAAPLVVAAPLLVAAIAAGPAQADEKPRHGMSMYGELKYPPDFKHFEYANPAAPKGGTVRLAAIGTYDTLNPFTLKGVPAAGAGLLFQTLTANSGDEAFSEYGIVAESFIVPEDRSWVAFNLRPEAKFNDGTPITPDDLIFTLETLKTKGAPFYRTYYADVAKGEVTGPRQVRFTFRAADNPELPLIVGQMPILPRAYWANREFDRTTLEAPLGSGPYVVESVDAGRSITYKRIENHWSDQVPALKGQYNFARIRYDYYRDSTVALEAFKGGEYDFRQENVAKDWATGYDAPAVTEGLIKREEIANEQPTGMQGFVFNIRRPIFADRRVRDAIAHAFDFEWTNKTLFYGAYARTRSYFSNSELASSGLPGPAELAILEPFRGQVPDEVFTKEYVPPSTDGSGNLRDNLRVAFDQLKAAGWVIKDRRLVHEKTGEAMSFEILLSQPTWERIALPFAKNLERLGIQARVRTVDSAQYQKRMETFDYDVTVEVFGQSLSPGNEQRDMWSSAAAKVEGSRNTIGVADPVVDKLIELVINAPDRQALVDRTRALDRVLLWGHYAIPNWHSRTWRIAYWDRFARPPVTAKYSLGFLATWWIDPAKESALRARRPNRSN</sequence>
<dbReference type="InterPro" id="IPR039424">
    <property type="entry name" value="SBP_5"/>
</dbReference>
<dbReference type="SUPFAM" id="SSF53850">
    <property type="entry name" value="Periplasmic binding protein-like II"/>
    <property type="match status" value="1"/>
</dbReference>
<dbReference type="Pfam" id="PF00496">
    <property type="entry name" value="SBP_bac_5"/>
    <property type="match status" value="1"/>
</dbReference>
<evidence type="ECO:0000256" key="2">
    <source>
        <dbReference type="ARBA" id="ARBA00005695"/>
    </source>
</evidence>
<dbReference type="GO" id="GO:0015833">
    <property type="term" value="P:peptide transport"/>
    <property type="evidence" value="ECO:0007669"/>
    <property type="project" value="TreeGrafter"/>
</dbReference>
<dbReference type="GO" id="GO:0030288">
    <property type="term" value="C:outer membrane-bounded periplasmic space"/>
    <property type="evidence" value="ECO:0007669"/>
    <property type="project" value="TreeGrafter"/>
</dbReference>
<proteinExistence type="inferred from homology"/>
<reference evidence="6 7" key="1">
    <citation type="submission" date="2018-11" db="EMBL/GenBank/DDBJ databases">
        <title>Genomic Encyclopedia of Type Strains, Phase IV (KMG-IV): sequencing the most valuable type-strain genomes for metagenomic binning, comparative biology and taxonomic classification.</title>
        <authorList>
            <person name="Goeker M."/>
        </authorList>
    </citation>
    <scope>NUCLEOTIDE SEQUENCE [LARGE SCALE GENOMIC DNA]</scope>
    <source>
        <strain evidence="6 7">DSM 5900</strain>
    </source>
</reference>
<comment type="caution">
    <text evidence="6">The sequence shown here is derived from an EMBL/GenBank/DDBJ whole genome shotgun (WGS) entry which is preliminary data.</text>
</comment>
<keyword evidence="3 4" id="KW-0732">Signal</keyword>
<dbReference type="Gene3D" id="3.10.105.10">
    <property type="entry name" value="Dipeptide-binding Protein, Domain 3"/>
    <property type="match status" value="1"/>
</dbReference>
<protein>
    <submittedName>
        <fullName evidence="6">Microcin C transport system substrate-binding protein</fullName>
    </submittedName>
</protein>
<evidence type="ECO:0000313" key="6">
    <source>
        <dbReference type="EMBL" id="ROP91062.1"/>
    </source>
</evidence>
<dbReference type="OrthoDB" id="9803988at2"/>
<dbReference type="Gene3D" id="3.40.190.10">
    <property type="entry name" value="Periplasmic binding protein-like II"/>
    <property type="match status" value="1"/>
</dbReference>
<evidence type="ECO:0000313" key="7">
    <source>
        <dbReference type="Proteomes" id="UP000278222"/>
    </source>
</evidence>
<keyword evidence="7" id="KW-1185">Reference proteome</keyword>
<dbReference type="RefSeq" id="WP_123690659.1">
    <property type="nucleotide sequence ID" value="NZ_AP019700.1"/>
</dbReference>
<evidence type="ECO:0000256" key="4">
    <source>
        <dbReference type="SAM" id="SignalP"/>
    </source>
</evidence>
<comment type="similarity">
    <text evidence="2">Belongs to the bacterial solute-binding protein 5 family.</text>
</comment>
<evidence type="ECO:0000256" key="1">
    <source>
        <dbReference type="ARBA" id="ARBA00004418"/>
    </source>
</evidence>
<dbReference type="FunFam" id="3.10.105.10:FF:000005">
    <property type="entry name" value="ABC transporter substrate-binding protein"/>
    <property type="match status" value="1"/>
</dbReference>
<organism evidence="6 7">
    <name type="scientific">Stella humosa</name>
    <dbReference type="NCBI Taxonomy" id="94"/>
    <lineage>
        <taxon>Bacteria</taxon>
        <taxon>Pseudomonadati</taxon>
        <taxon>Pseudomonadota</taxon>
        <taxon>Alphaproteobacteria</taxon>
        <taxon>Rhodospirillales</taxon>
        <taxon>Stellaceae</taxon>
        <taxon>Stella</taxon>
    </lineage>
</organism>
<gene>
    <name evidence="6" type="ORF">EDC65_2922</name>
</gene>
<evidence type="ECO:0000256" key="3">
    <source>
        <dbReference type="ARBA" id="ARBA00022729"/>
    </source>
</evidence>
<dbReference type="InterPro" id="IPR000914">
    <property type="entry name" value="SBP_5_dom"/>
</dbReference>
<dbReference type="GO" id="GO:1904680">
    <property type="term" value="F:peptide transmembrane transporter activity"/>
    <property type="evidence" value="ECO:0007669"/>
    <property type="project" value="TreeGrafter"/>
</dbReference>
<dbReference type="PANTHER" id="PTHR30290:SF64">
    <property type="entry name" value="ABC TRANSPORTER PERIPLASMIC BINDING PROTEIN"/>
    <property type="match status" value="1"/>
</dbReference>
<feature type="chain" id="PRO_5018076838" evidence="4">
    <location>
        <begin position="31"/>
        <end position="619"/>
    </location>
</feature>